<dbReference type="AlphaFoldDB" id="A0A9D7XG75"/>
<feature type="domain" description="Alpha-D-phosphohexomutase alpha/beta/alpha" evidence="11">
    <location>
        <begin position="260"/>
        <end position="369"/>
    </location>
</feature>
<keyword evidence="5 7" id="KW-0460">Magnesium</keyword>
<dbReference type="Proteomes" id="UP000808349">
    <property type="component" value="Unassembled WGS sequence"/>
</dbReference>
<evidence type="ECO:0000259" key="11">
    <source>
        <dbReference type="Pfam" id="PF02880"/>
    </source>
</evidence>
<dbReference type="GO" id="GO:0006166">
    <property type="term" value="P:purine ribonucleoside salvage"/>
    <property type="evidence" value="ECO:0007669"/>
    <property type="project" value="TreeGrafter"/>
</dbReference>
<dbReference type="GO" id="GO:0000287">
    <property type="term" value="F:magnesium ion binding"/>
    <property type="evidence" value="ECO:0007669"/>
    <property type="project" value="InterPro"/>
</dbReference>
<keyword evidence="3" id="KW-0597">Phosphoprotein</keyword>
<sequence length="464" mass="52248">MSKIKFGTDGWRAIIGDEYTLSNLRRITYGTAQWMLEHGLKSVLIGHDCRFGGRMFLEEVSKIMCNEGIRVYISEGITSTPMISYGVLNHHIDLGIVITASHNPALYNGFKLKSAFGGPTSPSDIAKIEVLIPDVCDYAGKSFKDWFIDGSIQLLPIKEDYIKHIQRNFDLSAIQNNTMIAYDAMYGAGQEVMKELFPTLKAFHCEWNPGFNNTPPEPISKNLKEISQFLESNPGKYIAIANDGDADRLAMLDSYGNVIDSHHILMLLLHYLAGFKKLKGKIVVSFSVTNKLKKLADYYGLETIVTKIGFKYIAEYMVSDDVLVAGEESGGLAIKGHIPERDGIWIGLTILEFIAKTGKSITELIQEIYEITGKFAYDRLDLHLLPEQMIAVSHTLNQKKFDTWEQFKVINTESLDGLKYYFEHDAWLMFRLSGTEPVLRIYAQGRDMVEVNAILTAAQKVLNI</sequence>
<dbReference type="InterPro" id="IPR005845">
    <property type="entry name" value="A-D-PHexomutase_a/b/a-II"/>
</dbReference>
<dbReference type="InterPro" id="IPR005843">
    <property type="entry name" value="A-D-PHexomutase_C"/>
</dbReference>
<dbReference type="Pfam" id="PF02880">
    <property type="entry name" value="PGM_PMM_III"/>
    <property type="match status" value="1"/>
</dbReference>
<protein>
    <submittedName>
        <fullName evidence="12">Phosphoglucomutase/phosphomannomutase family protein</fullName>
    </submittedName>
</protein>
<dbReference type="SUPFAM" id="SSF53738">
    <property type="entry name" value="Phosphoglucomutase, first 3 domains"/>
    <property type="match status" value="2"/>
</dbReference>
<evidence type="ECO:0000256" key="5">
    <source>
        <dbReference type="ARBA" id="ARBA00022842"/>
    </source>
</evidence>
<evidence type="ECO:0000313" key="13">
    <source>
        <dbReference type="Proteomes" id="UP000808349"/>
    </source>
</evidence>
<dbReference type="GO" id="GO:0005975">
    <property type="term" value="P:carbohydrate metabolic process"/>
    <property type="evidence" value="ECO:0007669"/>
    <property type="project" value="InterPro"/>
</dbReference>
<dbReference type="PROSITE" id="PS00710">
    <property type="entry name" value="PGM_PMM"/>
    <property type="match status" value="1"/>
</dbReference>
<dbReference type="GO" id="GO:0008973">
    <property type="term" value="F:phosphopentomutase activity"/>
    <property type="evidence" value="ECO:0007669"/>
    <property type="project" value="TreeGrafter"/>
</dbReference>
<organism evidence="12 13">
    <name type="scientific">Candidatus Defluviibacterium haderslevense</name>
    <dbReference type="NCBI Taxonomy" id="2981993"/>
    <lineage>
        <taxon>Bacteria</taxon>
        <taxon>Pseudomonadati</taxon>
        <taxon>Bacteroidota</taxon>
        <taxon>Saprospiria</taxon>
        <taxon>Saprospirales</taxon>
        <taxon>Saprospiraceae</taxon>
        <taxon>Candidatus Defluviibacterium</taxon>
    </lineage>
</organism>
<proteinExistence type="inferred from homology"/>
<keyword evidence="6" id="KW-0413">Isomerase</keyword>
<dbReference type="InterPro" id="IPR005841">
    <property type="entry name" value="Alpha-D-phosphohexomutase_SF"/>
</dbReference>
<dbReference type="SUPFAM" id="SSF55957">
    <property type="entry name" value="Phosphoglucomutase, C-terminal domain"/>
    <property type="match status" value="1"/>
</dbReference>
<dbReference type="InterPro" id="IPR016066">
    <property type="entry name" value="A-D-PHexomutase_CS"/>
</dbReference>
<evidence type="ECO:0000313" key="12">
    <source>
        <dbReference type="EMBL" id="MBK9716592.1"/>
    </source>
</evidence>
<evidence type="ECO:0000256" key="1">
    <source>
        <dbReference type="ARBA" id="ARBA00001946"/>
    </source>
</evidence>
<dbReference type="InterPro" id="IPR005846">
    <property type="entry name" value="A-D-PHexomutase_a/b/a-III"/>
</dbReference>
<keyword evidence="4 7" id="KW-0479">Metal-binding</keyword>
<dbReference type="PANTHER" id="PTHR45745">
    <property type="entry name" value="PHOSPHOMANNOMUTASE 45A"/>
    <property type="match status" value="1"/>
</dbReference>
<evidence type="ECO:0000259" key="8">
    <source>
        <dbReference type="Pfam" id="PF00408"/>
    </source>
</evidence>
<name>A0A9D7XG75_9BACT</name>
<dbReference type="InterPro" id="IPR005844">
    <property type="entry name" value="A-D-PHexomutase_a/b/a-I"/>
</dbReference>
<dbReference type="InterPro" id="IPR016055">
    <property type="entry name" value="A-D-PHexomutase_a/b/a-I/II/III"/>
</dbReference>
<dbReference type="PRINTS" id="PR00509">
    <property type="entry name" value="PGMPMM"/>
</dbReference>
<feature type="domain" description="Alpha-D-phosphohexomutase alpha/beta/alpha" evidence="10">
    <location>
        <begin position="159"/>
        <end position="256"/>
    </location>
</feature>
<evidence type="ECO:0000256" key="2">
    <source>
        <dbReference type="ARBA" id="ARBA00010231"/>
    </source>
</evidence>
<comment type="cofactor">
    <cofactor evidence="1">
        <name>Mg(2+)</name>
        <dbReference type="ChEBI" id="CHEBI:18420"/>
    </cofactor>
</comment>
<comment type="caution">
    <text evidence="12">The sequence shown here is derived from an EMBL/GenBank/DDBJ whole genome shotgun (WGS) entry which is preliminary data.</text>
</comment>
<dbReference type="Pfam" id="PF02878">
    <property type="entry name" value="PGM_PMM_I"/>
    <property type="match status" value="1"/>
</dbReference>
<dbReference type="InterPro" id="IPR036900">
    <property type="entry name" value="A-D-PHexomutase_C_sf"/>
</dbReference>
<dbReference type="EMBL" id="JADKFW010000004">
    <property type="protein sequence ID" value="MBK9716592.1"/>
    <property type="molecule type" value="Genomic_DNA"/>
</dbReference>
<feature type="domain" description="Alpha-D-phosphohexomutase alpha/beta/alpha" evidence="9">
    <location>
        <begin position="4"/>
        <end position="131"/>
    </location>
</feature>
<dbReference type="Pfam" id="PF00408">
    <property type="entry name" value="PGM_PMM_IV"/>
    <property type="match status" value="1"/>
</dbReference>
<evidence type="ECO:0000259" key="9">
    <source>
        <dbReference type="Pfam" id="PF02878"/>
    </source>
</evidence>
<dbReference type="PANTHER" id="PTHR45745:SF1">
    <property type="entry name" value="PHOSPHOGLUCOMUTASE 2B-RELATED"/>
    <property type="match status" value="1"/>
</dbReference>
<evidence type="ECO:0000256" key="6">
    <source>
        <dbReference type="ARBA" id="ARBA00023235"/>
    </source>
</evidence>
<evidence type="ECO:0000259" key="10">
    <source>
        <dbReference type="Pfam" id="PF02879"/>
    </source>
</evidence>
<accession>A0A9D7XG75</accession>
<evidence type="ECO:0000256" key="7">
    <source>
        <dbReference type="RuleBase" id="RU004326"/>
    </source>
</evidence>
<evidence type="ECO:0000256" key="3">
    <source>
        <dbReference type="ARBA" id="ARBA00022553"/>
    </source>
</evidence>
<comment type="similarity">
    <text evidence="2 7">Belongs to the phosphohexose mutase family.</text>
</comment>
<reference evidence="12 13" key="1">
    <citation type="submission" date="2020-10" db="EMBL/GenBank/DDBJ databases">
        <title>Connecting structure to function with the recovery of over 1000 high-quality activated sludge metagenome-assembled genomes encoding full-length rRNA genes using long-read sequencing.</title>
        <authorList>
            <person name="Singleton C.M."/>
            <person name="Petriglieri F."/>
            <person name="Kristensen J.M."/>
            <person name="Kirkegaard R.H."/>
            <person name="Michaelsen T.Y."/>
            <person name="Andersen M.H."/>
            <person name="Karst S.M."/>
            <person name="Dueholm M.S."/>
            <person name="Nielsen P.H."/>
            <person name="Albertsen M."/>
        </authorList>
    </citation>
    <scope>NUCLEOTIDE SEQUENCE [LARGE SCALE GENOMIC DNA]</scope>
    <source>
        <strain evidence="12">Ribe_18-Q3-R11-54_BAT3C.373</strain>
    </source>
</reference>
<evidence type="ECO:0000256" key="4">
    <source>
        <dbReference type="ARBA" id="ARBA00022723"/>
    </source>
</evidence>
<gene>
    <name evidence="12" type="ORF">IPO85_03570</name>
</gene>
<dbReference type="Gene3D" id="3.40.120.10">
    <property type="entry name" value="Alpha-D-Glucose-1,6-Bisphosphate, subunit A, domain 3"/>
    <property type="match status" value="3"/>
</dbReference>
<dbReference type="Pfam" id="PF02879">
    <property type="entry name" value="PGM_PMM_II"/>
    <property type="match status" value="1"/>
</dbReference>
<dbReference type="Gene3D" id="3.30.310.50">
    <property type="entry name" value="Alpha-D-phosphohexomutase, C-terminal domain"/>
    <property type="match status" value="1"/>
</dbReference>
<feature type="domain" description="Alpha-D-phosphohexomutase C-terminal" evidence="8">
    <location>
        <begin position="400"/>
        <end position="454"/>
    </location>
</feature>